<feature type="compositionally biased region" description="Basic and acidic residues" evidence="1">
    <location>
        <begin position="7"/>
        <end position="22"/>
    </location>
</feature>
<feature type="compositionally biased region" description="Low complexity" evidence="1">
    <location>
        <begin position="325"/>
        <end position="336"/>
    </location>
</feature>
<dbReference type="EMBL" id="QVQW01000031">
    <property type="protein sequence ID" value="RKU44378.1"/>
    <property type="molecule type" value="Genomic_DNA"/>
</dbReference>
<feature type="compositionally biased region" description="Gly residues" evidence="1">
    <location>
        <begin position="71"/>
        <end position="85"/>
    </location>
</feature>
<dbReference type="PANTHER" id="PTHR39606:SF1">
    <property type="entry name" value="CELL SURFACE PROTEIN"/>
    <property type="match status" value="1"/>
</dbReference>
<proteinExistence type="predicted"/>
<feature type="compositionally biased region" description="Basic and acidic residues" evidence="1">
    <location>
        <begin position="272"/>
        <end position="285"/>
    </location>
</feature>
<dbReference type="OrthoDB" id="2590867at2759"/>
<feature type="compositionally biased region" description="Low complexity" evidence="1">
    <location>
        <begin position="235"/>
        <end position="254"/>
    </location>
</feature>
<feature type="compositionally biased region" description="Basic and acidic residues" evidence="1">
    <location>
        <begin position="441"/>
        <end position="452"/>
    </location>
</feature>
<reference evidence="2 3" key="1">
    <citation type="submission" date="2018-08" db="EMBL/GenBank/DDBJ databases">
        <title>Draft genome of the lignicolous fungus Coniochaeta pulveracea.</title>
        <authorList>
            <person name="Borstlap C.J."/>
            <person name="De Witt R.N."/>
            <person name="Botha A."/>
            <person name="Volschenk H."/>
        </authorList>
    </citation>
    <scope>NUCLEOTIDE SEQUENCE [LARGE SCALE GENOMIC DNA]</scope>
    <source>
        <strain evidence="2 3">CAB683</strain>
    </source>
</reference>
<feature type="compositionally biased region" description="Polar residues" evidence="1">
    <location>
        <begin position="517"/>
        <end position="526"/>
    </location>
</feature>
<evidence type="ECO:0000313" key="3">
    <source>
        <dbReference type="Proteomes" id="UP000275385"/>
    </source>
</evidence>
<sequence>MSGIINKVKDALHGDKHDETTHHTGNTGHHSNLTDASQGGYGSAQGGYAQGTAHGSGPTFNEDGSKTGHTGPSGLGTSTQGGGLTGTHHSNTNTGYGSETGGFIQGTAHGAGPAHTTHGTVTGGGLTGTHHQNTNTGGGSREGEYGPHGNRAANALDPRVDSDRDGSHNTGNHGSSGTHGTSGGFTGSSATHREGEHGPHSSRVANALDPRVDSDRDGSHNTHTSGGGLSGVQHTSNTSGGYGSSNTGYGSSGTREGEHGPHGSRVANAVDPRVDSDRDGSRRVAGETGSHGVQTGYGVGGAGSNTSGTVGGYGSDNYGTAGEYGSNTHGSHNTHGTSGGFTGSSATHREGEHGPHSSRVANALDPRVDSDRDGSRNAGQVGFGNAAGTHETGLHGTTGGLGGNTHSTYGSSGNTGYGNTHESSGATSTAGPHNSNMLNKLDPRVDSDRDGSRTVGGNNTYESGTGSSGLGNRDPHDAAQVPPSVLQKVVGPPTIEHDDHHHGRQRRNSRPSDQETHFTGASSKGH</sequence>
<keyword evidence="3" id="KW-1185">Reference proteome</keyword>
<dbReference type="AlphaFoldDB" id="A0A420Y903"/>
<accession>A0A420Y903</accession>
<feature type="compositionally biased region" description="Polar residues" evidence="1">
    <location>
        <begin position="88"/>
        <end position="97"/>
    </location>
</feature>
<feature type="compositionally biased region" description="Gly residues" evidence="1">
    <location>
        <begin position="39"/>
        <end position="49"/>
    </location>
</feature>
<protein>
    <recommendedName>
        <fullName evidence="4">Cell surface protein</fullName>
    </recommendedName>
</protein>
<comment type="caution">
    <text evidence="2">The sequence shown here is derived from an EMBL/GenBank/DDBJ whole genome shotgun (WGS) entry which is preliminary data.</text>
</comment>
<organism evidence="2 3">
    <name type="scientific">Coniochaeta pulveracea</name>
    <dbReference type="NCBI Taxonomy" id="177199"/>
    <lineage>
        <taxon>Eukaryota</taxon>
        <taxon>Fungi</taxon>
        <taxon>Dikarya</taxon>
        <taxon>Ascomycota</taxon>
        <taxon>Pezizomycotina</taxon>
        <taxon>Sordariomycetes</taxon>
        <taxon>Sordariomycetidae</taxon>
        <taxon>Coniochaetales</taxon>
        <taxon>Coniochaetaceae</taxon>
        <taxon>Coniochaeta</taxon>
    </lineage>
</organism>
<feature type="region of interest" description="Disordered" evidence="1">
    <location>
        <begin position="324"/>
        <end position="526"/>
    </location>
</feature>
<gene>
    <name evidence="2" type="ORF">DL546_003334</name>
</gene>
<feature type="compositionally biased region" description="Polar residues" evidence="1">
    <location>
        <begin position="455"/>
        <end position="465"/>
    </location>
</feature>
<evidence type="ECO:0008006" key="4">
    <source>
        <dbReference type="Google" id="ProtNLM"/>
    </source>
</evidence>
<feature type="compositionally biased region" description="Basic and acidic residues" evidence="1">
    <location>
        <begin position="366"/>
        <end position="375"/>
    </location>
</feature>
<evidence type="ECO:0000256" key="1">
    <source>
        <dbReference type="SAM" id="MobiDB-lite"/>
    </source>
</evidence>
<dbReference type="STRING" id="177199.A0A420Y903"/>
<name>A0A420Y903_9PEZI</name>
<dbReference type="PANTHER" id="PTHR39606">
    <property type="entry name" value="SURFACE PROTEIN, PUTATIVE-RELATED"/>
    <property type="match status" value="1"/>
</dbReference>
<feature type="compositionally biased region" description="Low complexity" evidence="1">
    <location>
        <begin position="404"/>
        <end position="421"/>
    </location>
</feature>
<dbReference type="Proteomes" id="UP000275385">
    <property type="component" value="Unassembled WGS sequence"/>
</dbReference>
<feature type="compositionally biased region" description="Basic and acidic residues" evidence="1">
    <location>
        <begin position="158"/>
        <end position="167"/>
    </location>
</feature>
<feature type="compositionally biased region" description="Low complexity" evidence="1">
    <location>
        <begin position="168"/>
        <end position="179"/>
    </location>
</feature>
<evidence type="ECO:0000313" key="2">
    <source>
        <dbReference type="EMBL" id="RKU44378.1"/>
    </source>
</evidence>
<feature type="compositionally biased region" description="Polar residues" evidence="1">
    <location>
        <begin position="422"/>
        <end position="438"/>
    </location>
</feature>
<feature type="compositionally biased region" description="Basic and acidic residues" evidence="1">
    <location>
        <begin position="210"/>
        <end position="220"/>
    </location>
</feature>
<feature type="compositionally biased region" description="Low complexity" evidence="1">
    <location>
        <begin position="106"/>
        <end position="120"/>
    </location>
</feature>
<feature type="region of interest" description="Disordered" evidence="1">
    <location>
        <begin position="1"/>
        <end position="303"/>
    </location>
</feature>